<proteinExistence type="predicted"/>
<dbReference type="Gene3D" id="3.60.21.10">
    <property type="match status" value="1"/>
</dbReference>
<dbReference type="InterPro" id="IPR029052">
    <property type="entry name" value="Metallo-depent_PP-like"/>
</dbReference>
<dbReference type="PANTHER" id="PTHR32440">
    <property type="entry name" value="PHOSPHATASE DCR2-RELATED-RELATED"/>
    <property type="match status" value="1"/>
</dbReference>
<accession>A0A090CKL2</accession>
<keyword evidence="1" id="KW-0472">Membrane</keyword>
<name>A0A090CKL2_PODAN</name>
<dbReference type="STRING" id="515849.A0A090CKL2"/>
<evidence type="ECO:0000313" key="4">
    <source>
        <dbReference type="Proteomes" id="UP000001197"/>
    </source>
</evidence>
<dbReference type="PANTHER" id="PTHR32440:SF11">
    <property type="entry name" value="METALLOPHOSPHOESTERASE DOMAIN-CONTAINING PROTEIN"/>
    <property type="match status" value="1"/>
</dbReference>
<evidence type="ECO:0000313" key="3">
    <source>
        <dbReference type="EMBL" id="CDP29086.1"/>
    </source>
</evidence>
<dbReference type="EMBL" id="FO904940">
    <property type="protein sequence ID" value="CDP29086.1"/>
    <property type="molecule type" value="Genomic_DNA"/>
</dbReference>
<protein>
    <recommendedName>
        <fullName evidence="2">Calcineurin-like phosphoesterase domain-containing protein</fullName>
    </recommendedName>
</protein>
<dbReference type="GO" id="GO:0016788">
    <property type="term" value="F:hydrolase activity, acting on ester bonds"/>
    <property type="evidence" value="ECO:0007669"/>
    <property type="project" value="TreeGrafter"/>
</dbReference>
<organism evidence="3 4">
    <name type="scientific">Podospora anserina (strain S / ATCC MYA-4624 / DSM 980 / FGSC 10383)</name>
    <name type="common">Pleurage anserina</name>
    <dbReference type="NCBI Taxonomy" id="515849"/>
    <lineage>
        <taxon>Eukaryota</taxon>
        <taxon>Fungi</taxon>
        <taxon>Dikarya</taxon>
        <taxon>Ascomycota</taxon>
        <taxon>Pezizomycotina</taxon>
        <taxon>Sordariomycetes</taxon>
        <taxon>Sordariomycetidae</taxon>
        <taxon>Sordariales</taxon>
        <taxon>Podosporaceae</taxon>
        <taxon>Podospora</taxon>
        <taxon>Podospora anserina</taxon>
    </lineage>
</organism>
<evidence type="ECO:0000256" key="1">
    <source>
        <dbReference type="SAM" id="Phobius"/>
    </source>
</evidence>
<dbReference type="Pfam" id="PF00149">
    <property type="entry name" value="Metallophos"/>
    <property type="match status" value="1"/>
</dbReference>
<evidence type="ECO:0000259" key="2">
    <source>
        <dbReference type="Pfam" id="PF00149"/>
    </source>
</evidence>
<feature type="domain" description="Calcineurin-like phosphoesterase" evidence="2">
    <location>
        <begin position="87"/>
        <end position="259"/>
    </location>
</feature>
<dbReference type="Proteomes" id="UP000001197">
    <property type="component" value="Chromosome 5"/>
</dbReference>
<reference evidence="4" key="2">
    <citation type="journal article" date="2014" name="Genetics">
        <title>Maintaining two mating types: Structure of the mating type locus and its role in heterokaryosis in Podospora anserina.</title>
        <authorList>
            <person name="Grognet P."/>
            <person name="Bidard F."/>
            <person name="Kuchly C."/>
            <person name="Tong L.C.H."/>
            <person name="Coppin E."/>
            <person name="Benkhali J.A."/>
            <person name="Couloux A."/>
            <person name="Wincker P."/>
            <person name="Debuchy R."/>
            <person name="Silar P."/>
        </authorList>
    </citation>
    <scope>GENOME REANNOTATION</scope>
    <source>
        <strain evidence="4">S / ATCC MYA-4624 / DSM 980 / FGSC 10383</strain>
    </source>
</reference>
<dbReference type="GO" id="GO:0005737">
    <property type="term" value="C:cytoplasm"/>
    <property type="evidence" value="ECO:0007669"/>
    <property type="project" value="TreeGrafter"/>
</dbReference>
<dbReference type="AlphaFoldDB" id="A0A090CKL2"/>
<dbReference type="SUPFAM" id="SSF56300">
    <property type="entry name" value="Metallo-dependent phosphatases"/>
    <property type="match status" value="1"/>
</dbReference>
<reference evidence="3 4" key="1">
    <citation type="journal article" date="2008" name="Genome Biol.">
        <title>The genome sequence of the model ascomycete fungus Podospora anserina.</title>
        <authorList>
            <person name="Espagne E."/>
            <person name="Lespinet O."/>
            <person name="Malagnac F."/>
            <person name="Da Silva C."/>
            <person name="Jaillon O."/>
            <person name="Porcel B.M."/>
            <person name="Couloux A."/>
            <person name="Aury J.-M."/>
            <person name="Segurens B."/>
            <person name="Poulain J."/>
            <person name="Anthouard V."/>
            <person name="Grossetete S."/>
            <person name="Khalili H."/>
            <person name="Coppin E."/>
            <person name="Dequard-Chablat M."/>
            <person name="Picard M."/>
            <person name="Contamine V."/>
            <person name="Arnaise S."/>
            <person name="Bourdais A."/>
            <person name="Berteaux-Lecellier V."/>
            <person name="Gautheret D."/>
            <person name="de Vries R.P."/>
            <person name="Battaglia E."/>
            <person name="Coutinho P.M."/>
            <person name="Danchin E.G.J."/>
            <person name="Henrissat B."/>
            <person name="El Khoury R."/>
            <person name="Sainsard-Chanet A."/>
            <person name="Boivin A."/>
            <person name="Pinan-Lucarre B."/>
            <person name="Sellem C.H."/>
            <person name="Debuchy R."/>
            <person name="Wincker P."/>
            <person name="Weissenbach J."/>
            <person name="Silar P."/>
        </authorList>
    </citation>
    <scope>NUCLEOTIDE SEQUENCE [LARGE SCALE GENOMIC DNA]</scope>
    <source>
        <strain evidence="4">S / ATCC MYA-4624 / DSM 980 / FGSC 10383</strain>
    </source>
</reference>
<feature type="transmembrane region" description="Helical" evidence="1">
    <location>
        <begin position="25"/>
        <end position="43"/>
    </location>
</feature>
<keyword evidence="1" id="KW-0812">Transmembrane</keyword>
<dbReference type="InterPro" id="IPR004843">
    <property type="entry name" value="Calcineurin-like_PHP"/>
</dbReference>
<sequence>MPRDAERTEAAGGGYTRFTRVRRASYCRVLLVVSTLCLLGPYSQLLRVTIPFCEQLGGFINHRHRPQLSPLLPPLQFKKDGSFQLSIFSDLHFGENAWEPWGPKQDLASLGVINSVLDREPETDFVVLNGDIITGENVYLDNGTQYIDKIAETLASRDITWGSTYGNHDSDCRLSPTALFEREKRYKGSRTARMVRGREEGVGVTNYYLEVQGLDARVEMVLWFFDSRGGFVSQEEGGGNRSKGRENWVSKEVVRWFREMSGRLKRENGGRSLPGLGFVHIPTGAFWEAQKRGINGKKQPGINGDQPVNRQGEGWCEDGMEGCEYGGQDGGFMEAVMEEGLLGLFVGHDHGDTWCSDYEKGGRRVYLCFGQHTGYGGYGSWIRGSRQVWVSIEGLRLREMDTWVRLESGKVVGRVRLNETFGRDEYEVVEDERTHLPVDEEN</sequence>
<keyword evidence="4" id="KW-1185">Reference proteome</keyword>
<dbReference type="eggNOG" id="KOG1432">
    <property type="taxonomic scope" value="Eukaryota"/>
</dbReference>
<dbReference type="CDD" id="cd07383">
    <property type="entry name" value="MPP_Dcr2"/>
    <property type="match status" value="1"/>
</dbReference>
<keyword evidence="1" id="KW-1133">Transmembrane helix</keyword>
<dbReference type="InParanoid" id="A0A090CKL2"/>